<feature type="coiled-coil region" evidence="1">
    <location>
        <begin position="401"/>
        <end position="447"/>
    </location>
</feature>
<dbReference type="AlphaFoldDB" id="A0A5B1CEV1"/>
<dbReference type="OrthoDB" id="224351at2"/>
<dbReference type="SUPFAM" id="SSF48452">
    <property type="entry name" value="TPR-like"/>
    <property type="match status" value="1"/>
</dbReference>
<feature type="signal peptide" evidence="2">
    <location>
        <begin position="1"/>
        <end position="25"/>
    </location>
</feature>
<keyword evidence="2" id="KW-0732">Signal</keyword>
<dbReference type="InterPro" id="IPR011990">
    <property type="entry name" value="TPR-like_helical_dom_sf"/>
</dbReference>
<dbReference type="Proteomes" id="UP000322699">
    <property type="component" value="Unassembled WGS sequence"/>
</dbReference>
<accession>A0A5B1CEV1</accession>
<name>A0A5B1CEV1_9BACT</name>
<organism evidence="3 4">
    <name type="scientific">Rubripirellula obstinata</name>
    <dbReference type="NCBI Taxonomy" id="406547"/>
    <lineage>
        <taxon>Bacteria</taxon>
        <taxon>Pseudomonadati</taxon>
        <taxon>Planctomycetota</taxon>
        <taxon>Planctomycetia</taxon>
        <taxon>Pirellulales</taxon>
        <taxon>Pirellulaceae</taxon>
        <taxon>Rubripirellula</taxon>
    </lineage>
</organism>
<proteinExistence type="predicted"/>
<reference evidence="3 4" key="1">
    <citation type="submission" date="2019-08" db="EMBL/GenBank/DDBJ databases">
        <title>Deep-cultivation of Planctomycetes and their phenomic and genomic characterization uncovers novel biology.</title>
        <authorList>
            <person name="Wiegand S."/>
            <person name="Jogler M."/>
            <person name="Boedeker C."/>
            <person name="Pinto D."/>
            <person name="Vollmers J."/>
            <person name="Rivas-Marin E."/>
            <person name="Kohn T."/>
            <person name="Peeters S.H."/>
            <person name="Heuer A."/>
            <person name="Rast P."/>
            <person name="Oberbeckmann S."/>
            <person name="Bunk B."/>
            <person name="Jeske O."/>
            <person name="Meyerdierks A."/>
            <person name="Storesund J.E."/>
            <person name="Kallscheuer N."/>
            <person name="Luecker S."/>
            <person name="Lage O.M."/>
            <person name="Pohl T."/>
            <person name="Merkel B.J."/>
            <person name="Hornburger P."/>
            <person name="Mueller R.-W."/>
            <person name="Bruemmer F."/>
            <person name="Labrenz M."/>
            <person name="Spormann A.M."/>
            <person name="Op Den Camp H."/>
            <person name="Overmann J."/>
            <person name="Amann R."/>
            <person name="Jetten M.S.M."/>
            <person name="Mascher T."/>
            <person name="Medema M.H."/>
            <person name="Devos D.P."/>
            <person name="Kaster A.-K."/>
            <person name="Ovreas L."/>
            <person name="Rohde M."/>
            <person name="Galperin M.Y."/>
            <person name="Jogler C."/>
        </authorList>
    </citation>
    <scope>NUCLEOTIDE SEQUENCE [LARGE SCALE GENOMIC DNA]</scope>
    <source>
        <strain evidence="3 4">LF1</strain>
    </source>
</reference>
<evidence type="ECO:0008006" key="5">
    <source>
        <dbReference type="Google" id="ProtNLM"/>
    </source>
</evidence>
<evidence type="ECO:0000313" key="4">
    <source>
        <dbReference type="Proteomes" id="UP000322699"/>
    </source>
</evidence>
<feature type="chain" id="PRO_5022849540" description="Tetratricopeptide repeat protein" evidence="2">
    <location>
        <begin position="26"/>
        <end position="993"/>
    </location>
</feature>
<comment type="caution">
    <text evidence="3">The sequence shown here is derived from an EMBL/GenBank/DDBJ whole genome shotgun (WGS) entry which is preliminary data.</text>
</comment>
<keyword evidence="1" id="KW-0175">Coiled coil</keyword>
<dbReference type="EMBL" id="VRLW01000001">
    <property type="protein sequence ID" value="KAA1259678.1"/>
    <property type="molecule type" value="Genomic_DNA"/>
</dbReference>
<sequence precursor="true">MLSTLIRFAISCFIVVAWHGTVVHAAGEPAEAFLKQLRASGYFEMADKYLDRLEQYPGVPAKLIKAVELERAQTFIDAASSTRNSKTQDEYFKKAEESLEKFLKAGTSPRQSEAQLRLGKIQMIRAAQLMSGEPSKEKREAARESYVRASGTFESIVESLRQKLKEMRGAKIDAKNNPEQAALRDQHKAEFLEAMMRAGEAFRYAASTYDNPGKQAKPLLNKALAQLTDLSEKYDGYMQGALALLYRGLVEEELGKRDRALDSFTRMMEAVDAPELRDAKTQATSGLIRLALSDKPPRFQEAIDRGAPMLKDLRPDERRSTSAGELQLQLAKAYLAKSKDKKNQKPAEIKRSQTETRSLLLAASKVPGSHAEEVKKMLASIGIDKTAVVEPLISSAESKTFEEALQKSQQLYQAAEQLNQSIAAIKKQKDDKQKENLQKQLRETRTMAIETLRRGLGMVTQRSEDNLVNQARQLLAYLLYQSERYRESSVVGNFLARNAPASDMGLRGGLLSLNSLQSLLRDNPGAAGLIDQLKTLGDYLSQTWPDDPQASAAKNVLIGLALESENWNEARRLIGELSNDASRSQSRTLLGQFLWAEAIKKIRAEEPDQATELMKEAREDLQAGLDGIQGALADERAMKASLVLAKILLRLDQVDEAAKTLKHPVYGASTLYPTFGMSDASFASDLHGTELQIIVAQMTDDGVDMDASLKRASQTMDKLRESVKGEGADKKLAAIYLRLAKNIRDQLNVATPVKKTKLTQAFRVFLERVSATTKDDATLQWIGQTLMELSESSLEPGQTKATGQAADLLTTAVETFDRLSDEKKSSAIVTYQIGRAQRLLGEYGNAVKTFASLLKTKETMIDAQVEAALAYEQWAQTLPPKFAAKSFGRAIGGAKPQNGKNVIWGWGKISQLTSRNADNRDTFFDARYHLALCRYQWGKAVKDKDLIRRSSGDITKVAALYPKLGGPAQLRKFDTLLKQIQKDLGERPTGLDK</sequence>
<evidence type="ECO:0000256" key="2">
    <source>
        <dbReference type="SAM" id="SignalP"/>
    </source>
</evidence>
<dbReference type="Gene3D" id="1.25.40.10">
    <property type="entry name" value="Tetratricopeptide repeat domain"/>
    <property type="match status" value="1"/>
</dbReference>
<evidence type="ECO:0000256" key="1">
    <source>
        <dbReference type="SAM" id="Coils"/>
    </source>
</evidence>
<gene>
    <name evidence="3" type="ORF">LF1_22130</name>
</gene>
<evidence type="ECO:0000313" key="3">
    <source>
        <dbReference type="EMBL" id="KAA1259678.1"/>
    </source>
</evidence>
<dbReference type="RefSeq" id="WP_068261271.1">
    <property type="nucleotide sequence ID" value="NZ_LWSK01000023.1"/>
</dbReference>
<keyword evidence="4" id="KW-1185">Reference proteome</keyword>
<protein>
    <recommendedName>
        <fullName evidence="5">Tetratricopeptide repeat protein</fullName>
    </recommendedName>
</protein>